<feature type="coiled-coil region" evidence="11">
    <location>
        <begin position="1344"/>
        <end position="1371"/>
    </location>
</feature>
<protein>
    <submittedName>
        <fullName evidence="16">RNA-directed DNA polymerase-like protein</fullName>
    </submittedName>
</protein>
<keyword evidence="11" id="KW-0175">Coiled coil</keyword>
<dbReference type="PANTHER" id="PTHR35046:SF9">
    <property type="entry name" value="RNA-DIRECTED DNA POLYMERASE"/>
    <property type="match status" value="1"/>
</dbReference>
<dbReference type="GO" id="GO:0004519">
    <property type="term" value="F:endonuclease activity"/>
    <property type="evidence" value="ECO:0007669"/>
    <property type="project" value="UniProtKB-KW"/>
</dbReference>
<gene>
    <name evidence="16" type="ORF">V5N11_006416</name>
</gene>
<dbReference type="InterPro" id="IPR041588">
    <property type="entry name" value="Integrase_H2C2"/>
</dbReference>
<dbReference type="FunFam" id="3.30.70.270:FF:000020">
    <property type="entry name" value="Transposon Tf2-6 polyprotein-like Protein"/>
    <property type="match status" value="1"/>
</dbReference>
<keyword evidence="9" id="KW-0238">DNA-binding</keyword>
<proteinExistence type="predicted"/>
<keyword evidence="1" id="KW-0645">Protease</keyword>
<dbReference type="InterPro" id="IPR005162">
    <property type="entry name" value="Retrotrans_gag_dom"/>
</dbReference>
<dbReference type="Gene3D" id="2.40.70.10">
    <property type="entry name" value="Acid Proteases"/>
    <property type="match status" value="1"/>
</dbReference>
<keyword evidence="8" id="KW-0695">RNA-directed DNA polymerase</keyword>
<dbReference type="Gene3D" id="3.30.70.270">
    <property type="match status" value="2"/>
</dbReference>
<dbReference type="PANTHER" id="PTHR35046">
    <property type="entry name" value="ZINC KNUCKLE (CCHC-TYPE) FAMILY PROTEIN"/>
    <property type="match status" value="1"/>
</dbReference>
<dbReference type="InterPro" id="IPR000477">
    <property type="entry name" value="RT_dom"/>
</dbReference>
<name>A0ABD1ACR0_CARAN</name>
<evidence type="ECO:0000256" key="8">
    <source>
        <dbReference type="ARBA" id="ARBA00022918"/>
    </source>
</evidence>
<dbReference type="InterPro" id="IPR036875">
    <property type="entry name" value="Znf_CCHC_sf"/>
</dbReference>
<keyword evidence="7" id="KW-0378">Hydrolase</keyword>
<dbReference type="InterPro" id="IPR043502">
    <property type="entry name" value="DNA/RNA_pol_sf"/>
</dbReference>
<evidence type="ECO:0000256" key="12">
    <source>
        <dbReference type="SAM" id="MobiDB-lite"/>
    </source>
</evidence>
<dbReference type="SMART" id="SM00343">
    <property type="entry name" value="ZnF_C2HC"/>
    <property type="match status" value="1"/>
</dbReference>
<dbReference type="CDD" id="cd09274">
    <property type="entry name" value="RNase_HI_RT_Ty3"/>
    <property type="match status" value="1"/>
</dbReference>
<dbReference type="InterPro" id="IPR001878">
    <property type="entry name" value="Znf_CCHC"/>
</dbReference>
<evidence type="ECO:0000259" key="15">
    <source>
        <dbReference type="PROSITE" id="PS50994"/>
    </source>
</evidence>
<dbReference type="Gene3D" id="4.10.60.10">
    <property type="entry name" value="Zinc finger, CCHC-type"/>
    <property type="match status" value="1"/>
</dbReference>
<evidence type="ECO:0000256" key="6">
    <source>
        <dbReference type="ARBA" id="ARBA00022759"/>
    </source>
</evidence>
<dbReference type="Gene3D" id="3.30.420.10">
    <property type="entry name" value="Ribonuclease H-like superfamily/Ribonuclease H"/>
    <property type="match status" value="1"/>
</dbReference>
<sequence>MGEEVAPVTMTQLLEAIRSVSDRMTRLETQAQHVRVGPPPNVRRPHQQEGEADENVRDREDDPPPAPNLNPQPRRQERARFRDLDEDQPRHGGKDIKLTAPTFAGRVNPEAYLDWEKRMEYIFEYYNYSEARKVSLASAQLTENALSWWDREVSERRRFRHGQVNNWEDMRFSLRKRYVPAHFHRDLQKRFRKLVQGTKSVEEYFEEFENLKNRLETEDAEETLMAQFLDGLHDRIARKVERQPYHDFNELLHLAVQAEQHIKRKSASAPRNKIPWTPPPRTIDKGKSIADDSKFKKPPPETPKNTRPDQGKFPAQRTRDITCFKCQGKGHYARECPNQRVMILTPNGEYESQDEADGEQGESDEDIVEYPETGELLVIRRVLSTLHDPETIQRENIFHSRCTINSKVCSLIIDGGSCTNVASKYLVDKLGLPKTKHPRPYRLRWLNNETELKISEQVTVLFSIGKYTDQVVCDVVPMQAGHLLLGRPWQFDKEALHNGRTNFYTFMHKDKRHSLAPLTPQEVFEMQKTLDKGDQVSKTNLYITPTAVSKSLESKDTVLLMIFKESLVSGQGQEGYPTEVQGLLEKFADVFPEDIPPGLPPIRGIEHQIDLVPGAPLPNRAAYRVNPEEAKELELQVQELMSKGYIRESLSPCAVPVLLVPKKDGSWRMCVDCRAINNITIKYRHPIPRLDDMLDELNGATIFSKIDLRSGYHQVRMKEGDEWKTAFKTKRGLYEWLVMPFGLTNAPSTFMRLMNHILRAYICKFVVVYFDDILIYSTCLADHLSHLEQVLETLRLEHLYANLKKCTFCADQVVFLGFVISSQGLKVDEEKIKAIQDWPTPTTIGHVRSFHGLASFYRRFVRNFSTLAAPLTSVIKKDVAFKWGSAQEEAFNKLKDSLTHAPVLVLPNFDKTFEIECDASGTGIGAVLTQGGKPVAYFSEKLNGASLNYPVYDRELYALVRSLETWQHYLLSKEFVIHTDHETLKHLRGQTTLKRRHAKWLEFVETFPYIIKYKKGKENIVADALSRRYALITTMEAKVMGFEHIKGLYETDPDFQEVYKETNKAAVGTFYQQDGFLFRDKRLCIPQGSMRELLIREAHGGGLMGHFGRDKTLSVLMEHFFWPHLRRDVERFCVKCITCLKAKSRSHPHGLYMPLPIPNLPWVDISMDFVLGLPQVNHKDSIFVVVDRFSKMAHFIPCNKTNDATQTAELFFKEVVRLHGVPRTIVSDRDTKFLSHFWKTLWRKLGTKLLFSTTCHPQTDGQTEVVNRTLSTLLRATVGKNLRNWVSCLPYIEFAYNHARHSATKQSPFEIVYGFNPLTPLDLSPLPQAVYSSSTGETKAEFVKKLHQRVKENLEKKTDKYKQQADKGRKEITFEPGEWVWLHMRHERFPNQRKSKLSPRGDGPFRVLERINNNAYKLELPGELNISSTFNVSDLSPFHVGETNLGSEPFQEGGNDEDIETTSFKTAEEVKIPVMRQTPRTRSGARCVREEFNKSVESLYTLIEHEELKGNLLTKEIIQETPLAPRGDTVTTKLRGIGERLEDDHAELRGLHGLNKDPDNICLQPKQHDIFFLPVLQGCTETSVFTISAKDGPKDIAGEPCWHPGEVSSPPH</sequence>
<feature type="region of interest" description="Disordered" evidence="12">
    <location>
        <begin position="262"/>
        <end position="315"/>
    </location>
</feature>
<keyword evidence="10" id="KW-0863">Zinc-finger</keyword>
<evidence type="ECO:0000256" key="7">
    <source>
        <dbReference type="ARBA" id="ARBA00022801"/>
    </source>
</evidence>
<dbReference type="FunFam" id="1.10.340.70:FF:000001">
    <property type="entry name" value="Retrovirus-related Pol polyprotein from transposon gypsy-like Protein"/>
    <property type="match status" value="1"/>
</dbReference>
<feature type="domain" description="CCHC-type" evidence="13">
    <location>
        <begin position="323"/>
        <end position="338"/>
    </location>
</feature>
<dbReference type="GO" id="GO:0004190">
    <property type="term" value="F:aspartic-type endopeptidase activity"/>
    <property type="evidence" value="ECO:0007669"/>
    <property type="project" value="UniProtKB-KW"/>
</dbReference>
<keyword evidence="6" id="KW-0255">Endonuclease</keyword>
<dbReference type="InterPro" id="IPR056924">
    <property type="entry name" value="SH3_Tf2-1"/>
</dbReference>
<comment type="caution">
    <text evidence="16">The sequence shown here is derived from an EMBL/GenBank/DDBJ whole genome shotgun (WGS) entry which is preliminary data.</text>
</comment>
<organism evidence="16 17">
    <name type="scientific">Cardamine amara subsp. amara</name>
    <dbReference type="NCBI Taxonomy" id="228776"/>
    <lineage>
        <taxon>Eukaryota</taxon>
        <taxon>Viridiplantae</taxon>
        <taxon>Streptophyta</taxon>
        <taxon>Embryophyta</taxon>
        <taxon>Tracheophyta</taxon>
        <taxon>Spermatophyta</taxon>
        <taxon>Magnoliopsida</taxon>
        <taxon>eudicotyledons</taxon>
        <taxon>Gunneridae</taxon>
        <taxon>Pentapetalae</taxon>
        <taxon>rosids</taxon>
        <taxon>malvids</taxon>
        <taxon>Brassicales</taxon>
        <taxon>Brassicaceae</taxon>
        <taxon>Cardamineae</taxon>
        <taxon>Cardamine</taxon>
    </lineage>
</organism>
<dbReference type="PROSITE" id="PS50158">
    <property type="entry name" value="ZF_CCHC"/>
    <property type="match status" value="1"/>
</dbReference>
<reference evidence="16 17" key="1">
    <citation type="submission" date="2024-04" db="EMBL/GenBank/DDBJ databases">
        <title>Genome assembly C_amara_ONT_v2.</title>
        <authorList>
            <person name="Yant L."/>
            <person name="Moore C."/>
            <person name="Slenker M."/>
        </authorList>
    </citation>
    <scope>NUCLEOTIDE SEQUENCE [LARGE SCALE GENOMIC DNA]</scope>
    <source>
        <tissue evidence="16">Leaf</tissue>
    </source>
</reference>
<dbReference type="PROSITE" id="PS50878">
    <property type="entry name" value="RT_POL"/>
    <property type="match status" value="1"/>
</dbReference>
<dbReference type="InterPro" id="IPR001584">
    <property type="entry name" value="Integrase_cat-core"/>
</dbReference>
<dbReference type="Pfam" id="PF17921">
    <property type="entry name" value="Integrase_H2C2"/>
    <property type="match status" value="1"/>
</dbReference>
<dbReference type="InterPro" id="IPR036397">
    <property type="entry name" value="RNaseH_sf"/>
</dbReference>
<evidence type="ECO:0000256" key="10">
    <source>
        <dbReference type="PROSITE-ProRule" id="PRU00047"/>
    </source>
</evidence>
<dbReference type="Gene3D" id="1.10.340.70">
    <property type="match status" value="1"/>
</dbReference>
<evidence type="ECO:0000256" key="3">
    <source>
        <dbReference type="ARBA" id="ARBA00022695"/>
    </source>
</evidence>
<keyword evidence="5" id="KW-0064">Aspartyl protease</keyword>
<dbReference type="InterPro" id="IPR021109">
    <property type="entry name" value="Peptidase_aspartic_dom_sf"/>
</dbReference>
<evidence type="ECO:0000313" key="17">
    <source>
        <dbReference type="Proteomes" id="UP001558713"/>
    </source>
</evidence>
<evidence type="ECO:0000256" key="5">
    <source>
        <dbReference type="ARBA" id="ARBA00022750"/>
    </source>
</evidence>
<evidence type="ECO:0000313" key="16">
    <source>
        <dbReference type="EMBL" id="KAL1204567.1"/>
    </source>
</evidence>
<dbReference type="InterPro" id="IPR043128">
    <property type="entry name" value="Rev_trsase/Diguanyl_cyclase"/>
</dbReference>
<keyword evidence="2" id="KW-0808">Transferase</keyword>
<dbReference type="FunFam" id="3.10.10.10:FF:000007">
    <property type="entry name" value="Retrovirus-related Pol polyprotein from transposon 17.6-like Protein"/>
    <property type="match status" value="1"/>
</dbReference>
<dbReference type="GO" id="GO:0008270">
    <property type="term" value="F:zinc ion binding"/>
    <property type="evidence" value="ECO:0007669"/>
    <property type="project" value="UniProtKB-KW"/>
</dbReference>
<evidence type="ECO:0000256" key="2">
    <source>
        <dbReference type="ARBA" id="ARBA00022679"/>
    </source>
</evidence>
<feature type="region of interest" description="Disordered" evidence="12">
    <location>
        <begin position="28"/>
        <end position="76"/>
    </location>
</feature>
<dbReference type="Pfam" id="PF00078">
    <property type="entry name" value="RVT_1"/>
    <property type="match status" value="1"/>
</dbReference>
<dbReference type="EMBL" id="JBANAX010000531">
    <property type="protein sequence ID" value="KAL1204567.1"/>
    <property type="molecule type" value="Genomic_DNA"/>
</dbReference>
<keyword evidence="10" id="KW-0479">Metal-binding</keyword>
<feature type="domain" description="Reverse transcriptase" evidence="14">
    <location>
        <begin position="641"/>
        <end position="820"/>
    </location>
</feature>
<dbReference type="Pfam" id="PF17919">
    <property type="entry name" value="RT_RNaseH_2"/>
    <property type="match status" value="1"/>
</dbReference>
<dbReference type="GO" id="GO:0003964">
    <property type="term" value="F:RNA-directed DNA polymerase activity"/>
    <property type="evidence" value="ECO:0007669"/>
    <property type="project" value="UniProtKB-KW"/>
</dbReference>
<dbReference type="GO" id="GO:0006508">
    <property type="term" value="P:proteolysis"/>
    <property type="evidence" value="ECO:0007669"/>
    <property type="project" value="UniProtKB-KW"/>
</dbReference>
<dbReference type="Pfam" id="PF24626">
    <property type="entry name" value="SH3_Tf2-1"/>
    <property type="match status" value="1"/>
</dbReference>
<dbReference type="SUPFAM" id="SSF56672">
    <property type="entry name" value="DNA/RNA polymerases"/>
    <property type="match status" value="1"/>
</dbReference>
<dbReference type="SUPFAM" id="SSF57756">
    <property type="entry name" value="Retrovirus zinc finger-like domains"/>
    <property type="match status" value="1"/>
</dbReference>
<feature type="compositionally biased region" description="Basic and acidic residues" evidence="12">
    <location>
        <begin position="46"/>
        <end position="62"/>
    </location>
</feature>
<keyword evidence="4" id="KW-0540">Nuclease</keyword>
<evidence type="ECO:0000256" key="11">
    <source>
        <dbReference type="SAM" id="Coils"/>
    </source>
</evidence>
<dbReference type="CDD" id="cd00303">
    <property type="entry name" value="retropepsin_like"/>
    <property type="match status" value="1"/>
</dbReference>
<dbReference type="PROSITE" id="PS50994">
    <property type="entry name" value="INTEGRASE"/>
    <property type="match status" value="1"/>
</dbReference>
<feature type="domain" description="Integrase catalytic" evidence="15">
    <location>
        <begin position="1157"/>
        <end position="1316"/>
    </location>
</feature>
<evidence type="ECO:0000256" key="9">
    <source>
        <dbReference type="ARBA" id="ARBA00023125"/>
    </source>
</evidence>
<keyword evidence="17" id="KW-1185">Reference proteome</keyword>
<feature type="compositionally biased region" description="Basic and acidic residues" evidence="12">
    <location>
        <begin position="282"/>
        <end position="310"/>
    </location>
</feature>
<evidence type="ECO:0000259" key="13">
    <source>
        <dbReference type="PROSITE" id="PS50158"/>
    </source>
</evidence>
<dbReference type="Proteomes" id="UP001558713">
    <property type="component" value="Unassembled WGS sequence"/>
</dbReference>
<accession>A0ABD1ACR0</accession>
<evidence type="ECO:0000256" key="4">
    <source>
        <dbReference type="ARBA" id="ARBA00022722"/>
    </source>
</evidence>
<dbReference type="Gene3D" id="3.10.10.10">
    <property type="entry name" value="HIV Type 1 Reverse Transcriptase, subunit A, domain 1"/>
    <property type="match status" value="1"/>
</dbReference>
<dbReference type="Pfam" id="PF00098">
    <property type="entry name" value="zf-CCHC"/>
    <property type="match status" value="1"/>
</dbReference>
<dbReference type="GO" id="GO:0003677">
    <property type="term" value="F:DNA binding"/>
    <property type="evidence" value="ECO:0007669"/>
    <property type="project" value="UniProtKB-KW"/>
</dbReference>
<dbReference type="Pfam" id="PF03732">
    <property type="entry name" value="Retrotrans_gag"/>
    <property type="match status" value="1"/>
</dbReference>
<dbReference type="CDD" id="cd01647">
    <property type="entry name" value="RT_LTR"/>
    <property type="match status" value="1"/>
</dbReference>
<evidence type="ECO:0000256" key="1">
    <source>
        <dbReference type="ARBA" id="ARBA00022670"/>
    </source>
</evidence>
<keyword evidence="3" id="KW-0548">Nucleotidyltransferase</keyword>
<dbReference type="InterPro" id="IPR012337">
    <property type="entry name" value="RNaseH-like_sf"/>
</dbReference>
<evidence type="ECO:0000259" key="14">
    <source>
        <dbReference type="PROSITE" id="PS50878"/>
    </source>
</evidence>
<dbReference type="InterPro" id="IPR041577">
    <property type="entry name" value="RT_RNaseH_2"/>
</dbReference>
<dbReference type="SUPFAM" id="SSF53098">
    <property type="entry name" value="Ribonuclease H-like"/>
    <property type="match status" value="1"/>
</dbReference>
<dbReference type="Gene3D" id="3.10.20.370">
    <property type="match status" value="1"/>
</dbReference>
<keyword evidence="10" id="KW-0862">Zinc</keyword>